<keyword evidence="2" id="KW-1185">Reference proteome</keyword>
<proteinExistence type="predicted"/>
<accession>A0A2T0TV27</accession>
<reference evidence="1 2" key="1">
    <citation type="submission" date="2018-03" db="EMBL/GenBank/DDBJ databases">
        <title>Genomic Encyclopedia of Type Strains, Phase III (KMG-III): the genomes of soil and plant-associated and newly described type strains.</title>
        <authorList>
            <person name="Whitman W."/>
        </authorList>
    </citation>
    <scope>NUCLEOTIDE SEQUENCE [LARGE SCALE GENOMIC DNA]</scope>
    <source>
        <strain evidence="1 2">CGMCC 1.9313</strain>
    </source>
</reference>
<organism evidence="1 2">
    <name type="scientific">Arcticibacter pallidicorallinus</name>
    <dbReference type="NCBI Taxonomy" id="1259464"/>
    <lineage>
        <taxon>Bacteria</taxon>
        <taxon>Pseudomonadati</taxon>
        <taxon>Bacteroidota</taxon>
        <taxon>Sphingobacteriia</taxon>
        <taxon>Sphingobacteriales</taxon>
        <taxon>Sphingobacteriaceae</taxon>
        <taxon>Arcticibacter</taxon>
    </lineage>
</organism>
<protein>
    <submittedName>
        <fullName evidence="1">Uncharacterized protein</fullName>
    </submittedName>
</protein>
<sequence length="58" mass="7008">MDLARVFFFWDFKMIYKKTTFLFPPQEFRLILYVISAQNWGWMVKQVADHSWAAEATS</sequence>
<gene>
    <name evidence="1" type="ORF">B0I27_111100</name>
</gene>
<dbReference type="AlphaFoldDB" id="A0A2T0TV27"/>
<dbReference type="Proteomes" id="UP000238034">
    <property type="component" value="Unassembled WGS sequence"/>
</dbReference>
<evidence type="ECO:0000313" key="1">
    <source>
        <dbReference type="EMBL" id="PRY49544.1"/>
    </source>
</evidence>
<name>A0A2T0TV27_9SPHI</name>
<comment type="caution">
    <text evidence="1">The sequence shown here is derived from an EMBL/GenBank/DDBJ whole genome shotgun (WGS) entry which is preliminary data.</text>
</comment>
<dbReference type="EMBL" id="PVTH01000011">
    <property type="protein sequence ID" value="PRY49544.1"/>
    <property type="molecule type" value="Genomic_DNA"/>
</dbReference>
<evidence type="ECO:0000313" key="2">
    <source>
        <dbReference type="Proteomes" id="UP000238034"/>
    </source>
</evidence>